<feature type="transmembrane region" description="Helical" evidence="1">
    <location>
        <begin position="43"/>
        <end position="65"/>
    </location>
</feature>
<evidence type="ECO:0008006" key="4">
    <source>
        <dbReference type="Google" id="ProtNLM"/>
    </source>
</evidence>
<proteinExistence type="predicted"/>
<keyword evidence="1" id="KW-0812">Transmembrane</keyword>
<keyword evidence="3" id="KW-1185">Reference proteome</keyword>
<feature type="transmembrane region" description="Helical" evidence="1">
    <location>
        <begin position="133"/>
        <end position="151"/>
    </location>
</feature>
<feature type="transmembrane region" description="Helical" evidence="1">
    <location>
        <begin position="106"/>
        <end position="124"/>
    </location>
</feature>
<evidence type="ECO:0000313" key="2">
    <source>
        <dbReference type="EMBL" id="NLR30145.1"/>
    </source>
</evidence>
<organism evidence="2 3">
    <name type="scientific">Levilactobacillus tujiorum</name>
    <dbReference type="NCBI Taxonomy" id="2912243"/>
    <lineage>
        <taxon>Bacteria</taxon>
        <taxon>Bacillati</taxon>
        <taxon>Bacillota</taxon>
        <taxon>Bacilli</taxon>
        <taxon>Lactobacillales</taxon>
        <taxon>Lactobacillaceae</taxon>
        <taxon>Levilactobacillus</taxon>
    </lineage>
</organism>
<keyword evidence="1" id="KW-0472">Membrane</keyword>
<feature type="transmembrane region" description="Helical" evidence="1">
    <location>
        <begin position="12"/>
        <end position="31"/>
    </location>
</feature>
<name>A0ABX1L534_9LACO</name>
<protein>
    <recommendedName>
        <fullName evidence="4">Tripartite tricarboxylate transporter TctB family protein</fullName>
    </recommendedName>
</protein>
<gene>
    <name evidence="2" type="ORF">HEQ44_08095</name>
</gene>
<dbReference type="Proteomes" id="UP000707477">
    <property type="component" value="Unassembled WGS sequence"/>
</dbReference>
<comment type="caution">
    <text evidence="2">The sequence shown here is derived from an EMBL/GenBank/DDBJ whole genome shotgun (WGS) entry which is preliminary data.</text>
</comment>
<evidence type="ECO:0000313" key="3">
    <source>
        <dbReference type="Proteomes" id="UP000707477"/>
    </source>
</evidence>
<dbReference type="RefSeq" id="WP_168850100.1">
    <property type="nucleotide sequence ID" value="NZ_JAAVSD010000021.1"/>
</dbReference>
<evidence type="ECO:0000256" key="1">
    <source>
        <dbReference type="SAM" id="Phobius"/>
    </source>
</evidence>
<reference evidence="2 3" key="1">
    <citation type="submission" date="2020-03" db="EMBL/GenBank/DDBJ databases">
        <authorList>
            <person name="Zhang Z."/>
            <person name="Guo Z."/>
            <person name="Hou Q."/>
            <person name="Shen X."/>
        </authorList>
    </citation>
    <scope>NUCLEOTIDE SEQUENCE [LARGE SCALE GENOMIC DNA]</scope>
    <source>
        <strain evidence="2 3">HBUAS51329</strain>
    </source>
</reference>
<keyword evidence="1" id="KW-1133">Transmembrane helix</keyword>
<sequence length="152" mass="17476">MREDDNTLSELPFKWVTLVMLIWCWATVIYLKWFDEKNFFDSVTALFLSVIPVAVATIAFVYLLLTNRGSHDKTMGPGDYAHLSENQRWGVAAIFLLGFFSVENKVISAWFLVIVYILVLGTLWRDRIIGKEAYGSLCVLLFVVEGTMMFFK</sequence>
<dbReference type="EMBL" id="JAAVSD010000021">
    <property type="protein sequence ID" value="NLR30145.1"/>
    <property type="molecule type" value="Genomic_DNA"/>
</dbReference>
<accession>A0ABX1L534</accession>